<comment type="caution">
    <text evidence="2">The sequence shown here is derived from an EMBL/GenBank/DDBJ whole genome shotgun (WGS) entry which is preliminary data.</text>
</comment>
<dbReference type="CDD" id="cd17039">
    <property type="entry name" value="Ubl_ubiquitin_like"/>
    <property type="match status" value="3"/>
</dbReference>
<dbReference type="InterPro" id="IPR029071">
    <property type="entry name" value="Ubiquitin-like_domsf"/>
</dbReference>
<dbReference type="GO" id="GO:0005654">
    <property type="term" value="C:nucleoplasm"/>
    <property type="evidence" value="ECO:0007669"/>
    <property type="project" value="TreeGrafter"/>
</dbReference>
<dbReference type="EMBL" id="CAJNJQ010002664">
    <property type="protein sequence ID" value="CAE7182015.1"/>
    <property type="molecule type" value="Genomic_DNA"/>
</dbReference>
<dbReference type="PROSITE" id="PS50053">
    <property type="entry name" value="UBIQUITIN_2"/>
    <property type="match status" value="3"/>
</dbReference>
<dbReference type="InterPro" id="IPR000626">
    <property type="entry name" value="Ubiquitin-like_dom"/>
</dbReference>
<dbReference type="Gene3D" id="3.10.20.90">
    <property type="entry name" value="Phosphatidylinositol 3-kinase Catalytic Subunit, Chain A, domain 1"/>
    <property type="match status" value="3"/>
</dbReference>
<dbReference type="GO" id="GO:0043130">
    <property type="term" value="F:ubiquitin binding"/>
    <property type="evidence" value="ECO:0007669"/>
    <property type="project" value="TreeGrafter"/>
</dbReference>
<dbReference type="Proteomes" id="UP000663827">
    <property type="component" value="Unassembled WGS sequence"/>
</dbReference>
<feature type="domain" description="Ubiquitin-like" evidence="1">
    <location>
        <begin position="225"/>
        <end position="283"/>
    </location>
</feature>
<proteinExistence type="predicted"/>
<dbReference type="PANTHER" id="PTHR10621">
    <property type="entry name" value="UV EXCISION REPAIR PROTEIN RAD23"/>
    <property type="match status" value="1"/>
</dbReference>
<feature type="domain" description="Ubiquitin-like" evidence="1">
    <location>
        <begin position="310"/>
        <end position="387"/>
    </location>
</feature>
<evidence type="ECO:0000259" key="1">
    <source>
        <dbReference type="PROSITE" id="PS50053"/>
    </source>
</evidence>
<feature type="domain" description="Ubiquitin-like" evidence="1">
    <location>
        <begin position="151"/>
        <end position="222"/>
    </location>
</feature>
<dbReference type="PANTHER" id="PTHR10621:SF0">
    <property type="entry name" value="UV EXCISION REPAIR PROTEIN RAD23"/>
    <property type="match status" value="1"/>
</dbReference>
<dbReference type="SUPFAM" id="SSF54236">
    <property type="entry name" value="Ubiquitin-like"/>
    <property type="match status" value="3"/>
</dbReference>
<protein>
    <recommendedName>
        <fullName evidence="1">Ubiquitin-like domain-containing protein</fullName>
    </recommendedName>
</protein>
<dbReference type="GO" id="GO:0005829">
    <property type="term" value="C:cytosol"/>
    <property type="evidence" value="ECO:0007669"/>
    <property type="project" value="TreeGrafter"/>
</dbReference>
<dbReference type="Pfam" id="PF00240">
    <property type="entry name" value="ubiquitin"/>
    <property type="match status" value="3"/>
</dbReference>
<dbReference type="AlphaFoldDB" id="A0A8H3E5W3"/>
<evidence type="ECO:0000313" key="2">
    <source>
        <dbReference type="EMBL" id="CAE7182015.1"/>
    </source>
</evidence>
<reference evidence="2" key="1">
    <citation type="submission" date="2021-01" db="EMBL/GenBank/DDBJ databases">
        <authorList>
            <person name="Kaushik A."/>
        </authorList>
    </citation>
    <scope>NUCLEOTIDE SEQUENCE</scope>
    <source>
        <strain evidence="2">AG5</strain>
    </source>
</reference>
<organism evidence="2 3">
    <name type="scientific">Rhizoctonia solani</name>
    <dbReference type="NCBI Taxonomy" id="456999"/>
    <lineage>
        <taxon>Eukaryota</taxon>
        <taxon>Fungi</taxon>
        <taxon>Dikarya</taxon>
        <taxon>Basidiomycota</taxon>
        <taxon>Agaricomycotina</taxon>
        <taxon>Agaricomycetes</taxon>
        <taxon>Cantharellales</taxon>
        <taxon>Ceratobasidiaceae</taxon>
        <taxon>Rhizoctonia</taxon>
    </lineage>
</organism>
<accession>A0A8H3E5W3</accession>
<dbReference type="GO" id="GO:0070628">
    <property type="term" value="F:proteasome binding"/>
    <property type="evidence" value="ECO:0007669"/>
    <property type="project" value="TreeGrafter"/>
</dbReference>
<sequence>MANIYEHNNATETRTTRGLPIFAAKYKDRAIAVLKNSDYHATITLARTAFQIPTAISDSQIRLSSRFDEFGDFWVELTSDVWNEIVHMLKVVEVSTSPRPLNKVVIPETSRSRQPVNLNGQWNITRGNTSYLSLSAWNKETQNLIPNGSDTQATVHIIGGPVDLSIPISDTYTLLELREQVSQREGRLPNRLTFRHQDVQLEDDTKPLQEYGIIDQSIITIMTSAQVNVTTPKRSKVPMRITLYADVSSLKLLIHARLDIPVHEQILMCAGEELTDGTQLGSYPQVSHNCQIVVDVMPTDAAWDRPPHLLCVEVKPAWATDDDDDDGHLYYVLPTSTVLDLKVLIHDLNLISPSRQRLEFRGQVLDDEQNMNEAQVEPGSTLTMHITSQRT</sequence>
<name>A0A8H3E5W3_9AGAM</name>
<dbReference type="GO" id="GO:0043161">
    <property type="term" value="P:proteasome-mediated ubiquitin-dependent protein catabolic process"/>
    <property type="evidence" value="ECO:0007669"/>
    <property type="project" value="TreeGrafter"/>
</dbReference>
<gene>
    <name evidence="2" type="ORF">RDB_LOCUS117790</name>
</gene>
<dbReference type="GO" id="GO:0031593">
    <property type="term" value="F:polyubiquitin modification-dependent protein binding"/>
    <property type="evidence" value="ECO:0007669"/>
    <property type="project" value="TreeGrafter"/>
</dbReference>
<evidence type="ECO:0000313" key="3">
    <source>
        <dbReference type="Proteomes" id="UP000663827"/>
    </source>
</evidence>
<dbReference type="SMART" id="SM00213">
    <property type="entry name" value="UBQ"/>
    <property type="match status" value="3"/>
</dbReference>